<feature type="region of interest" description="Disordered" evidence="12">
    <location>
        <begin position="193"/>
        <end position="214"/>
    </location>
</feature>
<keyword evidence="6" id="KW-0963">Cytoplasm</keyword>
<evidence type="ECO:0000313" key="15">
    <source>
        <dbReference type="EMBL" id="VFT88795.1"/>
    </source>
</evidence>
<evidence type="ECO:0000256" key="9">
    <source>
        <dbReference type="ARBA" id="ARBA00023315"/>
    </source>
</evidence>
<dbReference type="SUPFAM" id="SSF55729">
    <property type="entry name" value="Acyl-CoA N-acyltransferases (Nat)"/>
    <property type="match status" value="1"/>
</dbReference>
<dbReference type="InterPro" id="IPR039949">
    <property type="entry name" value="NAA40"/>
</dbReference>
<dbReference type="Pfam" id="PF00583">
    <property type="entry name" value="Acetyltransf_1"/>
    <property type="match status" value="1"/>
</dbReference>
<dbReference type="EMBL" id="VJMH01005322">
    <property type="protein sequence ID" value="KAF0697388.1"/>
    <property type="molecule type" value="Genomic_DNA"/>
</dbReference>
<dbReference type="InterPro" id="IPR016181">
    <property type="entry name" value="Acyl_CoA_acyltransferase"/>
</dbReference>
<proteinExistence type="inferred from homology"/>
<dbReference type="Gene3D" id="3.40.630.30">
    <property type="match status" value="1"/>
</dbReference>
<reference evidence="15 16" key="1">
    <citation type="submission" date="2019-03" db="EMBL/GenBank/DDBJ databases">
        <authorList>
            <person name="Gaulin E."/>
            <person name="Dumas B."/>
        </authorList>
    </citation>
    <scope>NUCLEOTIDE SEQUENCE [LARGE SCALE GENOMIC DNA]</scope>
    <source>
        <strain evidence="15">CBS 568.67</strain>
    </source>
</reference>
<dbReference type="OrthoDB" id="424551at2759"/>
<evidence type="ECO:0000256" key="11">
    <source>
        <dbReference type="ARBA" id="ARBA00049524"/>
    </source>
</evidence>
<evidence type="ECO:0000256" key="10">
    <source>
        <dbReference type="ARBA" id="ARBA00047821"/>
    </source>
</evidence>
<evidence type="ECO:0000256" key="2">
    <source>
        <dbReference type="ARBA" id="ARBA00004496"/>
    </source>
</evidence>
<evidence type="ECO:0000313" key="16">
    <source>
        <dbReference type="Proteomes" id="UP000332933"/>
    </source>
</evidence>
<keyword evidence="7" id="KW-0808">Transferase</keyword>
<evidence type="ECO:0000256" key="3">
    <source>
        <dbReference type="ARBA" id="ARBA00008870"/>
    </source>
</evidence>
<evidence type="ECO:0000256" key="8">
    <source>
        <dbReference type="ARBA" id="ARBA00023242"/>
    </source>
</evidence>
<sequence length="214" mass="24571">MPPKTKRLTKKEQQALVRRQLLAQANNVVDFMVDYAAFATYQMRDSDDAICLRSLHAAALTPTERADIERLFCDNMQTLYENSSWGFDLEKKRVELFEDAARYIVVERASSPGHIEAFLHFRFLEDDGDVVVYVYEIQVGAGMQRQGLGKRLMQVLELIGRKHKMKFILLTVFKTNVHAMQFYTKTMGFDIDETSPSANGDDTESYEILSKPLV</sequence>
<dbReference type="PANTHER" id="PTHR20531:SF1">
    <property type="entry name" value="N-ALPHA-ACETYLTRANSFERASE 40"/>
    <property type="match status" value="1"/>
</dbReference>
<gene>
    <name evidence="15" type="primary">Aste57867_11940</name>
    <name evidence="14" type="ORF">As57867_011895</name>
    <name evidence="15" type="ORF">ASTE57867_11940</name>
</gene>
<dbReference type="InterPro" id="IPR000182">
    <property type="entry name" value="GNAT_dom"/>
</dbReference>
<dbReference type="PROSITE" id="PS51186">
    <property type="entry name" value="GNAT"/>
    <property type="match status" value="1"/>
</dbReference>
<dbReference type="AlphaFoldDB" id="A0A485KW98"/>
<accession>A0A485KW98</accession>
<feature type="domain" description="N-acetyltransferase" evidence="13">
    <location>
        <begin position="66"/>
        <end position="212"/>
    </location>
</feature>
<evidence type="ECO:0000256" key="4">
    <source>
        <dbReference type="ARBA" id="ARBA00012950"/>
    </source>
</evidence>
<comment type="catalytic activity">
    <reaction evidence="10">
        <text>N-terminal L-seryl-[histone H2A] + acetyl-CoA = N-terminal N(alpha)-acetyl-L-seryl-[histone H2A] + CoA + H(+)</text>
        <dbReference type="Rhea" id="RHEA:50600"/>
        <dbReference type="Rhea" id="RHEA-COMP:12742"/>
        <dbReference type="Rhea" id="RHEA-COMP:12744"/>
        <dbReference type="ChEBI" id="CHEBI:15378"/>
        <dbReference type="ChEBI" id="CHEBI:57287"/>
        <dbReference type="ChEBI" id="CHEBI:57288"/>
        <dbReference type="ChEBI" id="CHEBI:64738"/>
        <dbReference type="ChEBI" id="CHEBI:83690"/>
        <dbReference type="EC" id="2.3.1.257"/>
    </reaction>
</comment>
<keyword evidence="16" id="KW-1185">Reference proteome</keyword>
<evidence type="ECO:0000313" key="14">
    <source>
        <dbReference type="EMBL" id="KAF0697388.1"/>
    </source>
</evidence>
<dbReference type="EC" id="2.3.1.257" evidence="4"/>
<evidence type="ECO:0000256" key="7">
    <source>
        <dbReference type="ARBA" id="ARBA00022679"/>
    </source>
</evidence>
<comment type="similarity">
    <text evidence="3">Belongs to the acetyltransferase family. NAA40 subfamily.</text>
</comment>
<organism evidence="15 16">
    <name type="scientific">Aphanomyces stellatus</name>
    <dbReference type="NCBI Taxonomy" id="120398"/>
    <lineage>
        <taxon>Eukaryota</taxon>
        <taxon>Sar</taxon>
        <taxon>Stramenopiles</taxon>
        <taxon>Oomycota</taxon>
        <taxon>Saprolegniomycetes</taxon>
        <taxon>Saprolegniales</taxon>
        <taxon>Verrucalvaceae</taxon>
        <taxon>Aphanomyces</taxon>
    </lineage>
</organism>
<dbReference type="GO" id="GO:0010485">
    <property type="term" value="F:histone H4 acetyltransferase activity"/>
    <property type="evidence" value="ECO:0007669"/>
    <property type="project" value="InterPro"/>
</dbReference>
<dbReference type="EMBL" id="CAADRA010005343">
    <property type="protein sequence ID" value="VFT88795.1"/>
    <property type="molecule type" value="Genomic_DNA"/>
</dbReference>
<evidence type="ECO:0000259" key="13">
    <source>
        <dbReference type="PROSITE" id="PS51186"/>
    </source>
</evidence>
<evidence type="ECO:0000256" key="12">
    <source>
        <dbReference type="SAM" id="MobiDB-lite"/>
    </source>
</evidence>
<comment type="catalytic activity">
    <reaction evidence="11">
        <text>N-terminal L-seryl-[histone H4] + acetyl-CoA = N-terminal N(alpha)-acetyl-L-seryl-[histone H4] + CoA + H(+)</text>
        <dbReference type="Rhea" id="RHEA:50596"/>
        <dbReference type="Rhea" id="RHEA-COMP:12740"/>
        <dbReference type="Rhea" id="RHEA-COMP:12743"/>
        <dbReference type="ChEBI" id="CHEBI:15378"/>
        <dbReference type="ChEBI" id="CHEBI:57287"/>
        <dbReference type="ChEBI" id="CHEBI:57288"/>
        <dbReference type="ChEBI" id="CHEBI:64738"/>
        <dbReference type="ChEBI" id="CHEBI:83690"/>
        <dbReference type="EC" id="2.3.1.257"/>
    </reaction>
</comment>
<comment type="subcellular location">
    <subcellularLocation>
        <location evidence="2">Cytoplasm</location>
    </subcellularLocation>
    <subcellularLocation>
        <location evidence="1">Nucleus</location>
    </subcellularLocation>
</comment>
<evidence type="ECO:0000256" key="1">
    <source>
        <dbReference type="ARBA" id="ARBA00004123"/>
    </source>
</evidence>
<dbReference type="GO" id="GO:0005737">
    <property type="term" value="C:cytoplasm"/>
    <property type="evidence" value="ECO:0007669"/>
    <property type="project" value="UniProtKB-SubCell"/>
</dbReference>
<dbReference type="GO" id="GO:0043998">
    <property type="term" value="F:histone H2A acetyltransferase activity"/>
    <property type="evidence" value="ECO:0007669"/>
    <property type="project" value="InterPro"/>
</dbReference>
<dbReference type="PANTHER" id="PTHR20531">
    <property type="entry name" value="N-ALPHA-ACETYLTRANSFERASE 40"/>
    <property type="match status" value="1"/>
</dbReference>
<reference evidence="14" key="2">
    <citation type="submission" date="2019-06" db="EMBL/GenBank/DDBJ databases">
        <title>Genomics analysis of Aphanomyces spp. identifies a new class of oomycete effector associated with host adaptation.</title>
        <authorList>
            <person name="Gaulin E."/>
        </authorList>
    </citation>
    <scope>NUCLEOTIDE SEQUENCE</scope>
    <source>
        <strain evidence="14">CBS 578.67</strain>
    </source>
</reference>
<dbReference type="CDD" id="cd04301">
    <property type="entry name" value="NAT_SF"/>
    <property type="match status" value="1"/>
</dbReference>
<protein>
    <recommendedName>
        <fullName evidence="5">N-alpha-acetyltransferase 40</fullName>
        <ecNumber evidence="4">2.3.1.257</ecNumber>
    </recommendedName>
</protein>
<name>A0A485KW98_9STRA</name>
<dbReference type="GO" id="GO:0005634">
    <property type="term" value="C:nucleus"/>
    <property type="evidence" value="ECO:0007669"/>
    <property type="project" value="UniProtKB-SubCell"/>
</dbReference>
<keyword evidence="9" id="KW-0012">Acyltransferase</keyword>
<dbReference type="Proteomes" id="UP000332933">
    <property type="component" value="Unassembled WGS sequence"/>
</dbReference>
<dbReference type="GO" id="GO:1990189">
    <property type="term" value="F:protein N-terminal-serine acetyltransferase activity"/>
    <property type="evidence" value="ECO:0007669"/>
    <property type="project" value="UniProtKB-EC"/>
</dbReference>
<evidence type="ECO:0000256" key="5">
    <source>
        <dbReference type="ARBA" id="ARBA00015043"/>
    </source>
</evidence>
<keyword evidence="8" id="KW-0539">Nucleus</keyword>
<evidence type="ECO:0000256" key="6">
    <source>
        <dbReference type="ARBA" id="ARBA00022490"/>
    </source>
</evidence>